<feature type="compositionally biased region" description="Low complexity" evidence="1">
    <location>
        <begin position="454"/>
        <end position="465"/>
    </location>
</feature>
<dbReference type="GO" id="GO:0007034">
    <property type="term" value="P:vacuolar transport"/>
    <property type="evidence" value="ECO:0007669"/>
    <property type="project" value="UniProtKB-ARBA"/>
</dbReference>
<dbReference type="AlphaFoldDB" id="F8Q9U0"/>
<dbReference type="CDD" id="cd21383">
    <property type="entry name" value="GAT_GGA_Tom1-like"/>
    <property type="match status" value="1"/>
</dbReference>
<dbReference type="GO" id="GO:0035091">
    <property type="term" value="F:phosphatidylinositol binding"/>
    <property type="evidence" value="ECO:0007669"/>
    <property type="project" value="InterPro"/>
</dbReference>
<dbReference type="Gene3D" id="1.20.58.160">
    <property type="match status" value="1"/>
</dbReference>
<dbReference type="GO" id="GO:0030479">
    <property type="term" value="C:actin cortical patch"/>
    <property type="evidence" value="ECO:0007669"/>
    <property type="project" value="TreeGrafter"/>
</dbReference>
<sequence>MIGYLTATSSEDWSLVLEVCDRASANESNAREAVKALRREFKYAEPSAQLSAARLWAIMLRNASDMFLYQISSRKFVDTLEDVLSSSRTAPVVRERLMEVLAAAAFISSSRGKDRDKDGFRHLWRRLKPADKPDEGIPFDTEDAMFSPPIMRPSSQYSIEAPVYPQDVVVSPPILERSLTMPQRRRSPRLKHKIIPLEEDIRRLFQECKIGQGNANLLSEALAFARPEDLEKDLIREFYVKCRASQELIHAQVPWASAGAERSRAERSQLTHGRTRTPPALGALPSPNSDDSPVESTVEEDLLAALLAANESLLEALRVYDDLERIAFERVAEERSRREVRLDRRQQHQLLNGDYLIQQQSHSSYGGSSRTPSPSPPSPPASPERFDLPSIYPSQGHPLPRLPPNLSPKLSTVPSHGYANSPPIPQLGTPTQLLAPPPPAPHGPRSPAQASVQSRTPSPERVSSRPSRKNSSDSDKGDYVIGLERLQIHDEYYPLEEEEEDDVKTPIRPSAKALGKRKVIEQLEDTFDPSGFPYEPQQEPYRRDTVVDSDSEDGSAAPWNHHVHYVYDAAAERTAQRLKDGRVSVLVNGVH</sequence>
<gene>
    <name evidence="3" type="ORF">SERLA73DRAFT_187914</name>
</gene>
<feature type="region of interest" description="Disordered" evidence="1">
    <location>
        <begin position="360"/>
        <end position="479"/>
    </location>
</feature>
<dbReference type="Proteomes" id="UP000008063">
    <property type="component" value="Unassembled WGS sequence"/>
</dbReference>
<feature type="region of interest" description="Disordered" evidence="1">
    <location>
        <begin position="260"/>
        <end position="297"/>
    </location>
</feature>
<dbReference type="InterPro" id="IPR038425">
    <property type="entry name" value="GAT_sf"/>
</dbReference>
<feature type="compositionally biased region" description="Polar residues" evidence="1">
    <location>
        <begin position="286"/>
        <end position="295"/>
    </location>
</feature>
<dbReference type="PANTHER" id="PTHR47789">
    <property type="entry name" value="LAS SEVENTEEN-BINDING PROTEIN 5"/>
    <property type="match status" value="1"/>
</dbReference>
<dbReference type="STRING" id="936435.F8Q9U0"/>
<dbReference type="GO" id="GO:0051666">
    <property type="term" value="P:actin cortical patch localization"/>
    <property type="evidence" value="ECO:0007669"/>
    <property type="project" value="TreeGrafter"/>
</dbReference>
<dbReference type="OrthoDB" id="10255964at2759"/>
<dbReference type="GO" id="GO:0043130">
    <property type="term" value="F:ubiquitin binding"/>
    <property type="evidence" value="ECO:0007669"/>
    <property type="project" value="InterPro"/>
</dbReference>
<dbReference type="Pfam" id="PF00790">
    <property type="entry name" value="VHS"/>
    <property type="match status" value="1"/>
</dbReference>
<evidence type="ECO:0000313" key="4">
    <source>
        <dbReference type="Proteomes" id="UP000008063"/>
    </source>
</evidence>
<feature type="compositionally biased region" description="Low complexity" evidence="1">
    <location>
        <begin position="361"/>
        <end position="372"/>
    </location>
</feature>
<organism evidence="4">
    <name type="scientific">Serpula lacrymans var. lacrymans (strain S7.3)</name>
    <name type="common">Dry rot fungus</name>
    <dbReference type="NCBI Taxonomy" id="936435"/>
    <lineage>
        <taxon>Eukaryota</taxon>
        <taxon>Fungi</taxon>
        <taxon>Dikarya</taxon>
        <taxon>Basidiomycota</taxon>
        <taxon>Agaricomycotina</taxon>
        <taxon>Agaricomycetes</taxon>
        <taxon>Agaricomycetidae</taxon>
        <taxon>Boletales</taxon>
        <taxon>Coniophorineae</taxon>
        <taxon>Serpulaceae</taxon>
        <taxon>Serpula</taxon>
    </lineage>
</organism>
<protein>
    <recommendedName>
        <fullName evidence="2">VHS domain-containing protein</fullName>
    </recommendedName>
</protein>
<feature type="region of interest" description="Disordered" evidence="1">
    <location>
        <begin position="524"/>
        <end position="558"/>
    </location>
</feature>
<evidence type="ECO:0000313" key="3">
    <source>
        <dbReference type="EMBL" id="EGN94845.1"/>
    </source>
</evidence>
<name>F8Q9U0_SERL3</name>
<dbReference type="SUPFAM" id="SSF48464">
    <property type="entry name" value="ENTH/VHS domain"/>
    <property type="match status" value="1"/>
</dbReference>
<dbReference type="InterPro" id="IPR002014">
    <property type="entry name" value="VHS_dom"/>
</dbReference>
<dbReference type="HOGENOM" id="CLU_010003_0_0_1"/>
<dbReference type="GO" id="GO:0007015">
    <property type="term" value="P:actin filament organization"/>
    <property type="evidence" value="ECO:0007669"/>
    <property type="project" value="InterPro"/>
</dbReference>
<dbReference type="EMBL" id="GL945487">
    <property type="protein sequence ID" value="EGN94845.1"/>
    <property type="molecule type" value="Genomic_DNA"/>
</dbReference>
<dbReference type="PROSITE" id="PS50179">
    <property type="entry name" value="VHS"/>
    <property type="match status" value="1"/>
</dbReference>
<dbReference type="PANTHER" id="PTHR47789:SF2">
    <property type="entry name" value="VHS DOMAIN-CONTAINING PROTEIN"/>
    <property type="match status" value="1"/>
</dbReference>
<feature type="compositionally biased region" description="Pro residues" evidence="1">
    <location>
        <begin position="435"/>
        <end position="444"/>
    </location>
</feature>
<proteinExistence type="predicted"/>
<accession>F8Q9U0</accession>
<dbReference type="OMA" id="IPWAFAQ"/>
<dbReference type="InterPro" id="IPR045007">
    <property type="entry name" value="LSB5"/>
</dbReference>
<evidence type="ECO:0000259" key="2">
    <source>
        <dbReference type="PROSITE" id="PS50179"/>
    </source>
</evidence>
<dbReference type="Gene3D" id="1.25.40.90">
    <property type="match status" value="1"/>
</dbReference>
<dbReference type="CDD" id="cd16980">
    <property type="entry name" value="VHS_Lsb5"/>
    <property type="match status" value="1"/>
</dbReference>
<dbReference type="SUPFAM" id="SSF89009">
    <property type="entry name" value="GAT-like domain"/>
    <property type="match status" value="1"/>
</dbReference>
<dbReference type="GO" id="GO:0006897">
    <property type="term" value="P:endocytosis"/>
    <property type="evidence" value="ECO:0007669"/>
    <property type="project" value="InterPro"/>
</dbReference>
<feature type="domain" description="VHS" evidence="2">
    <location>
        <begin position="10"/>
        <end position="128"/>
    </location>
</feature>
<dbReference type="SMART" id="SM00288">
    <property type="entry name" value="VHS"/>
    <property type="match status" value="1"/>
</dbReference>
<dbReference type="InterPro" id="IPR008942">
    <property type="entry name" value="ENTH_VHS"/>
</dbReference>
<reference evidence="4" key="1">
    <citation type="journal article" date="2011" name="Science">
        <title>The plant cell wall-decomposing machinery underlies the functional diversity of forest fungi.</title>
        <authorList>
            <person name="Eastwood D.C."/>
            <person name="Floudas D."/>
            <person name="Binder M."/>
            <person name="Majcherczyk A."/>
            <person name="Schneider P."/>
            <person name="Aerts A."/>
            <person name="Asiegbu F.O."/>
            <person name="Baker S.E."/>
            <person name="Barry K."/>
            <person name="Bendiksby M."/>
            <person name="Blumentritt M."/>
            <person name="Coutinho P.M."/>
            <person name="Cullen D."/>
            <person name="de Vries R.P."/>
            <person name="Gathman A."/>
            <person name="Goodell B."/>
            <person name="Henrissat B."/>
            <person name="Ihrmark K."/>
            <person name="Kauserud H."/>
            <person name="Kohler A."/>
            <person name="LaButti K."/>
            <person name="Lapidus A."/>
            <person name="Lavin J.L."/>
            <person name="Lee Y.-H."/>
            <person name="Lindquist E."/>
            <person name="Lilly W."/>
            <person name="Lucas S."/>
            <person name="Morin E."/>
            <person name="Murat C."/>
            <person name="Oguiza J.A."/>
            <person name="Park J."/>
            <person name="Pisabarro A.G."/>
            <person name="Riley R."/>
            <person name="Rosling A."/>
            <person name="Salamov A."/>
            <person name="Schmidt O."/>
            <person name="Schmutz J."/>
            <person name="Skrede I."/>
            <person name="Stenlid J."/>
            <person name="Wiebenga A."/>
            <person name="Xie X."/>
            <person name="Kuees U."/>
            <person name="Hibbett D.S."/>
            <person name="Hoffmeister D."/>
            <person name="Hoegberg N."/>
            <person name="Martin F."/>
            <person name="Grigoriev I.V."/>
            <person name="Watkinson S.C."/>
        </authorList>
    </citation>
    <scope>NUCLEOTIDE SEQUENCE [LARGE SCALE GENOMIC DNA]</scope>
    <source>
        <strain evidence="4">strain S7.3</strain>
    </source>
</reference>
<keyword evidence="4" id="KW-1185">Reference proteome</keyword>
<dbReference type="InParanoid" id="F8Q9U0"/>
<evidence type="ECO:0000256" key="1">
    <source>
        <dbReference type="SAM" id="MobiDB-lite"/>
    </source>
</evidence>
<feature type="compositionally biased region" description="Pro residues" evidence="1">
    <location>
        <begin position="373"/>
        <end position="382"/>
    </location>
</feature>